<dbReference type="Pfam" id="PF00620">
    <property type="entry name" value="RhoGAP"/>
    <property type="match status" value="1"/>
</dbReference>
<dbReference type="Pfam" id="PF00130">
    <property type="entry name" value="C1_1"/>
    <property type="match status" value="1"/>
</dbReference>
<feature type="compositionally biased region" description="Polar residues" evidence="6">
    <location>
        <begin position="431"/>
        <end position="442"/>
    </location>
</feature>
<feature type="compositionally biased region" description="Basic and acidic residues" evidence="6">
    <location>
        <begin position="811"/>
        <end position="827"/>
    </location>
</feature>
<dbReference type="OrthoDB" id="79452at2759"/>
<feature type="compositionally biased region" description="Low complexity" evidence="6">
    <location>
        <begin position="485"/>
        <end position="494"/>
    </location>
</feature>
<dbReference type="InterPro" id="IPR000198">
    <property type="entry name" value="RhoGAP_dom"/>
</dbReference>
<feature type="region of interest" description="Disordered" evidence="6">
    <location>
        <begin position="136"/>
        <end position="380"/>
    </location>
</feature>
<dbReference type="InterPro" id="IPR002219">
    <property type="entry name" value="PKC_DAG/PE"/>
</dbReference>
<evidence type="ECO:0000256" key="5">
    <source>
        <dbReference type="SAM" id="Coils"/>
    </source>
</evidence>
<reference evidence="10 11" key="1">
    <citation type="submission" date="2014-04" db="EMBL/GenBank/DDBJ databases">
        <authorList>
            <consortium name="DOE Joint Genome Institute"/>
            <person name="Kuo A."/>
            <person name="Zuccaro A."/>
            <person name="Kohler A."/>
            <person name="Nagy L.G."/>
            <person name="Floudas D."/>
            <person name="Copeland A."/>
            <person name="Barry K.W."/>
            <person name="Cichocki N."/>
            <person name="Veneault-Fourrey C."/>
            <person name="LaButti K."/>
            <person name="Lindquist E.A."/>
            <person name="Lipzen A."/>
            <person name="Lundell T."/>
            <person name="Morin E."/>
            <person name="Murat C."/>
            <person name="Sun H."/>
            <person name="Tunlid A."/>
            <person name="Henrissat B."/>
            <person name="Grigoriev I.V."/>
            <person name="Hibbett D.S."/>
            <person name="Martin F."/>
            <person name="Nordberg H.P."/>
            <person name="Cantor M.N."/>
            <person name="Hua S.X."/>
        </authorList>
    </citation>
    <scope>NUCLEOTIDE SEQUENCE [LARGE SCALE GENOMIC DNA]</scope>
    <source>
        <strain evidence="10 11">MAFF 305830</strain>
    </source>
</reference>
<dbReference type="InterPro" id="IPR050729">
    <property type="entry name" value="Rho-GAP"/>
</dbReference>
<dbReference type="Pfam" id="PF00412">
    <property type="entry name" value="LIM"/>
    <property type="match status" value="2"/>
</dbReference>
<evidence type="ECO:0000256" key="6">
    <source>
        <dbReference type="SAM" id="MobiDB-lite"/>
    </source>
</evidence>
<dbReference type="SUPFAM" id="SSF48350">
    <property type="entry name" value="GTPase activation domain, GAP"/>
    <property type="match status" value="1"/>
</dbReference>
<accession>A0A0C2XR43</accession>
<dbReference type="PROSITE" id="PS50023">
    <property type="entry name" value="LIM_DOMAIN_2"/>
    <property type="match status" value="2"/>
</dbReference>
<dbReference type="HOGENOM" id="CLU_003874_0_0_1"/>
<feature type="compositionally biased region" description="Basic residues" evidence="6">
    <location>
        <begin position="136"/>
        <end position="148"/>
    </location>
</feature>
<evidence type="ECO:0000256" key="1">
    <source>
        <dbReference type="ARBA" id="ARBA00022468"/>
    </source>
</evidence>
<dbReference type="PANTHER" id="PTHR23176">
    <property type="entry name" value="RHO/RAC/CDC GTPASE-ACTIVATING PROTEIN"/>
    <property type="match status" value="1"/>
</dbReference>
<dbReference type="GO" id="GO:0046872">
    <property type="term" value="F:metal ion binding"/>
    <property type="evidence" value="ECO:0007669"/>
    <property type="project" value="UniProtKB-KW"/>
</dbReference>
<feature type="compositionally biased region" description="Polar residues" evidence="6">
    <location>
        <begin position="258"/>
        <end position="283"/>
    </location>
</feature>
<dbReference type="CDD" id="cd09394">
    <property type="entry name" value="LIM1_Rga"/>
    <property type="match status" value="1"/>
</dbReference>
<dbReference type="GO" id="GO:0007165">
    <property type="term" value="P:signal transduction"/>
    <property type="evidence" value="ECO:0007669"/>
    <property type="project" value="InterPro"/>
</dbReference>
<keyword evidence="5" id="KW-0175">Coiled coil</keyword>
<dbReference type="FunFam" id="1.10.555.10:FF:000043">
    <property type="entry name" value="Rho GTPase activator Rga"/>
    <property type="match status" value="1"/>
</dbReference>
<protein>
    <recommendedName>
        <fullName evidence="12">RhoGAP-domain-containing protein</fullName>
    </recommendedName>
</protein>
<organism evidence="10 11">
    <name type="scientific">Serendipita vermifera MAFF 305830</name>
    <dbReference type="NCBI Taxonomy" id="933852"/>
    <lineage>
        <taxon>Eukaryota</taxon>
        <taxon>Fungi</taxon>
        <taxon>Dikarya</taxon>
        <taxon>Basidiomycota</taxon>
        <taxon>Agaricomycotina</taxon>
        <taxon>Agaricomycetes</taxon>
        <taxon>Sebacinales</taxon>
        <taxon>Serendipitaceae</taxon>
        <taxon>Serendipita</taxon>
    </lineage>
</organism>
<dbReference type="InterPro" id="IPR001781">
    <property type="entry name" value="Znf_LIM"/>
</dbReference>
<dbReference type="InterPro" id="IPR008936">
    <property type="entry name" value="Rho_GTPase_activation_prot"/>
</dbReference>
<dbReference type="Gene3D" id="2.10.110.10">
    <property type="entry name" value="Cysteine Rich Protein"/>
    <property type="match status" value="2"/>
</dbReference>
<evidence type="ECO:0000313" key="10">
    <source>
        <dbReference type="EMBL" id="KIM31417.1"/>
    </source>
</evidence>
<keyword evidence="3 4" id="KW-0862">Zinc</keyword>
<dbReference type="AlphaFoldDB" id="A0A0C2XR43"/>
<feature type="compositionally biased region" description="Polar residues" evidence="6">
    <location>
        <begin position="171"/>
        <end position="189"/>
    </location>
</feature>
<dbReference type="PROSITE" id="PS00479">
    <property type="entry name" value="ZF_DAG_PE_1"/>
    <property type="match status" value="1"/>
</dbReference>
<evidence type="ECO:0000259" key="9">
    <source>
        <dbReference type="PROSITE" id="PS50238"/>
    </source>
</evidence>
<feature type="region of interest" description="Disordered" evidence="6">
    <location>
        <begin position="429"/>
        <end position="532"/>
    </location>
</feature>
<feature type="compositionally biased region" description="Low complexity" evidence="6">
    <location>
        <begin position="785"/>
        <end position="806"/>
    </location>
</feature>
<keyword evidence="1" id="KW-0343">GTPase activation</keyword>
<feature type="compositionally biased region" description="Basic and acidic residues" evidence="6">
    <location>
        <begin position="466"/>
        <end position="484"/>
    </location>
</feature>
<keyword evidence="2 4" id="KW-0479">Metal-binding</keyword>
<dbReference type="SUPFAM" id="SSF57889">
    <property type="entry name" value="Cysteine-rich domain"/>
    <property type="match status" value="1"/>
</dbReference>
<dbReference type="PANTHER" id="PTHR23176:SF128">
    <property type="entry name" value="RHO GTPASE-ACTIVATING PROTEIN RGD1"/>
    <property type="match status" value="1"/>
</dbReference>
<sequence>MLETAQSPTTATAPKATQCGGCKLSVESENGGIVVAFGQSLWHVDCFKCAKCGNQVNADTNLLLLSDGSPVCGSCSYHCSVCKLPIVDEAIMTGDDSYHALCFTCKQCSRRIEELVFAKTSQGIYCMECHNERAARSRRHHEKKKRAKAKLEEEQRREQAAQHQAQGAATPTPSSLNPSRSYTTPTLSADGSIDAPPQRSSSMDDAAAGPSLNVPTSRSNKRRSLNPGLRLAEQEPGLAASNPASPNPGGLYSPAFSVDSSTMPSPGLVTTGSMAAQASSHSVPSKDGANVVGNGADRGRQQLVLDSHQPGGDGHSMSPETPSSAGGTAARSRSCTPVPSNVDASGRASDDSETDGVQISPPKLALNGVDQTHPSPIKLSFDDDPAFAHLLTSFGGDAEPAPLTLRDPAGSRRSMQALANVALRLSEDSAIPNTPSTGSTVVQEPPAVPERNALEEKTTLPPLPKESFDGARVSSDDSHARSSSDSRQPSSLSSPVTWGSKAPVDHRPRLDSSASASSKAGRPPLARADTADLVSRRLKEALTDATDRGANAVKLDKEFVEAILVALQGSQNRYTELKGRLDGMKRVSQKMFDGLSVAQGEYDSEVASRRDAEAEVSRLRLQLATQSAELASLNAEQRKREMMEKMSKEMSDNLQGLEQDLSKLKAERDLTLAEVEELQSTREGSEAEPTKLSRSLTNRFDNLKSKYKRDLEPMIAERQTLQREINELKQAKDICLEETTALTARNDELNELNVAMTRRLEDLQGAIKPRSADRKVSKPTPLPPLSSTTSIPTLSTTTSTLTSVSSGGTYSEDREDPRYMKGAKSDSEASGNTKKFAWFKGMQINPAAWAGASFTNAPVPPEKPKVLLRHNFQQQSVLRFARCDHCGDKMWGTQLRCSNCSTACHTRCIAHLNTPCREVTSQDERDVVEIAPLPPSMFGRDLTEQVEADAQGSNRAVPMIVEKCIMAVEARGMDYEGIYRKTGGAGQSKAITHAFERGDYDAFDLQDPDAFNDICSVTSVLKNYFRALPNPLLTFELHEAFVQAASYRDPAAKSNALNNVLEQMPHEHFQTLRMLMLHLHGVMERSNINLMSARNLGVVFGPTLMRSADSAKEFADMAGKALCIEWLVENAPTWTQLQLS</sequence>
<feature type="domain" description="Phorbol-ester/DAG-type" evidence="8">
    <location>
        <begin position="869"/>
        <end position="916"/>
    </location>
</feature>
<dbReference type="SMART" id="SM00324">
    <property type="entry name" value="RhoGAP"/>
    <property type="match status" value="1"/>
</dbReference>
<name>A0A0C2XR43_SERVB</name>
<dbReference type="GO" id="GO:0005737">
    <property type="term" value="C:cytoplasm"/>
    <property type="evidence" value="ECO:0007669"/>
    <property type="project" value="TreeGrafter"/>
</dbReference>
<feature type="domain" description="LIM zinc-binding" evidence="7">
    <location>
        <begin position="77"/>
        <end position="136"/>
    </location>
</feature>
<dbReference type="PROSITE" id="PS00478">
    <property type="entry name" value="LIM_DOMAIN_1"/>
    <property type="match status" value="2"/>
</dbReference>
<evidence type="ECO:0000256" key="4">
    <source>
        <dbReference type="PROSITE-ProRule" id="PRU00125"/>
    </source>
</evidence>
<dbReference type="Proteomes" id="UP000054097">
    <property type="component" value="Unassembled WGS sequence"/>
</dbReference>
<evidence type="ECO:0000259" key="7">
    <source>
        <dbReference type="PROSITE" id="PS50023"/>
    </source>
</evidence>
<dbReference type="Gene3D" id="1.10.287.1490">
    <property type="match status" value="1"/>
</dbReference>
<feature type="domain" description="LIM zinc-binding" evidence="7">
    <location>
        <begin position="17"/>
        <end position="76"/>
    </location>
</feature>
<proteinExistence type="predicted"/>
<dbReference type="FunFam" id="2.10.110.10:FF:000160">
    <property type="entry name" value="Signal transducer, putative"/>
    <property type="match status" value="1"/>
</dbReference>
<dbReference type="Gene3D" id="3.30.60.20">
    <property type="match status" value="1"/>
</dbReference>
<dbReference type="STRING" id="933852.A0A0C2XR43"/>
<dbReference type="PROSITE" id="PS50081">
    <property type="entry name" value="ZF_DAG_PE_2"/>
    <property type="match status" value="1"/>
</dbReference>
<feature type="domain" description="Rho-GAP" evidence="9">
    <location>
        <begin position="940"/>
        <end position="1135"/>
    </location>
</feature>
<evidence type="ECO:0000256" key="2">
    <source>
        <dbReference type="ARBA" id="ARBA00022723"/>
    </source>
</evidence>
<feature type="region of interest" description="Disordered" evidence="6">
    <location>
        <begin position="765"/>
        <end position="830"/>
    </location>
</feature>
<evidence type="ECO:0000256" key="3">
    <source>
        <dbReference type="ARBA" id="ARBA00022833"/>
    </source>
</evidence>
<dbReference type="SMART" id="SM00109">
    <property type="entry name" value="C1"/>
    <property type="match status" value="1"/>
</dbReference>
<dbReference type="CDD" id="cd00029">
    <property type="entry name" value="C1"/>
    <property type="match status" value="1"/>
</dbReference>
<keyword evidence="4" id="KW-0440">LIM domain</keyword>
<dbReference type="Gene3D" id="1.10.555.10">
    <property type="entry name" value="Rho GTPase activation protein"/>
    <property type="match status" value="1"/>
</dbReference>
<dbReference type="SMART" id="SM00132">
    <property type="entry name" value="LIM"/>
    <property type="match status" value="2"/>
</dbReference>
<dbReference type="EMBL" id="KN824282">
    <property type="protein sequence ID" value="KIM31417.1"/>
    <property type="molecule type" value="Genomic_DNA"/>
</dbReference>
<dbReference type="PROSITE" id="PS50238">
    <property type="entry name" value="RHOGAP"/>
    <property type="match status" value="1"/>
</dbReference>
<reference evidence="11" key="2">
    <citation type="submission" date="2015-01" db="EMBL/GenBank/DDBJ databases">
        <title>Evolutionary Origins and Diversification of the Mycorrhizal Mutualists.</title>
        <authorList>
            <consortium name="DOE Joint Genome Institute"/>
            <consortium name="Mycorrhizal Genomics Consortium"/>
            <person name="Kohler A."/>
            <person name="Kuo A."/>
            <person name="Nagy L.G."/>
            <person name="Floudas D."/>
            <person name="Copeland A."/>
            <person name="Barry K.W."/>
            <person name="Cichocki N."/>
            <person name="Veneault-Fourrey C."/>
            <person name="LaButti K."/>
            <person name="Lindquist E.A."/>
            <person name="Lipzen A."/>
            <person name="Lundell T."/>
            <person name="Morin E."/>
            <person name="Murat C."/>
            <person name="Riley R."/>
            <person name="Ohm R."/>
            <person name="Sun H."/>
            <person name="Tunlid A."/>
            <person name="Henrissat B."/>
            <person name="Grigoriev I.V."/>
            <person name="Hibbett D.S."/>
            <person name="Martin F."/>
        </authorList>
    </citation>
    <scope>NUCLEOTIDE SEQUENCE [LARGE SCALE GENOMIC DNA]</scope>
    <source>
        <strain evidence="11">MAFF 305830</strain>
    </source>
</reference>
<evidence type="ECO:0000313" key="11">
    <source>
        <dbReference type="Proteomes" id="UP000054097"/>
    </source>
</evidence>
<dbReference type="InterPro" id="IPR046349">
    <property type="entry name" value="C1-like_sf"/>
</dbReference>
<feature type="coiled-coil region" evidence="5">
    <location>
        <begin position="609"/>
        <end position="681"/>
    </location>
</feature>
<dbReference type="GO" id="GO:0005096">
    <property type="term" value="F:GTPase activator activity"/>
    <property type="evidence" value="ECO:0007669"/>
    <property type="project" value="UniProtKB-KW"/>
</dbReference>
<feature type="compositionally biased region" description="Low complexity" evidence="6">
    <location>
        <begin position="323"/>
        <end position="334"/>
    </location>
</feature>
<gene>
    <name evidence="10" type="ORF">M408DRAFT_259049</name>
</gene>
<feature type="compositionally biased region" description="Basic and acidic residues" evidence="6">
    <location>
        <begin position="149"/>
        <end position="160"/>
    </location>
</feature>
<keyword evidence="11" id="KW-1185">Reference proteome</keyword>
<evidence type="ECO:0000259" key="8">
    <source>
        <dbReference type="PROSITE" id="PS50081"/>
    </source>
</evidence>
<evidence type="ECO:0008006" key="12">
    <source>
        <dbReference type="Google" id="ProtNLM"/>
    </source>
</evidence>